<accession>A0A0L7M3A1</accession>
<proteinExistence type="predicted"/>
<evidence type="ECO:0000313" key="4">
    <source>
        <dbReference type="Proteomes" id="UP000054282"/>
    </source>
</evidence>
<dbReference type="Gene3D" id="3.60.120.10">
    <property type="entry name" value="Anthranilate synthase"/>
    <property type="match status" value="2"/>
</dbReference>
<protein>
    <recommendedName>
        <fullName evidence="2">Chorismate-utilising enzyme C-terminal domain-containing protein</fullName>
    </recommendedName>
</protein>
<organism evidence="3 4">
    <name type="scientific">Plasmodium falciparum (isolate Dd2)</name>
    <dbReference type="NCBI Taxonomy" id="57267"/>
    <lineage>
        <taxon>Eukaryota</taxon>
        <taxon>Sar</taxon>
        <taxon>Alveolata</taxon>
        <taxon>Apicomplexa</taxon>
        <taxon>Aconoidasida</taxon>
        <taxon>Haemosporida</taxon>
        <taxon>Plasmodiidae</taxon>
        <taxon>Plasmodium</taxon>
        <taxon>Plasmodium (Laverania)</taxon>
    </lineage>
</organism>
<feature type="transmembrane region" description="Helical" evidence="1">
    <location>
        <begin position="153"/>
        <end position="173"/>
    </location>
</feature>
<keyword evidence="1" id="KW-1133">Transmembrane helix</keyword>
<dbReference type="PANTHER" id="PTHR11236:SF18">
    <property type="entry name" value="AMINODEOXYCHORISMATE SYNTHASE"/>
    <property type="match status" value="1"/>
</dbReference>
<dbReference type="InterPro" id="IPR015890">
    <property type="entry name" value="Chorismate_C"/>
</dbReference>
<reference evidence="4" key="2">
    <citation type="submission" date="2006-09" db="EMBL/GenBank/DDBJ databases">
        <title>The genome sequence of Plasmodium falciparum Dd2.</title>
        <authorList>
            <consortium name="The Broad Institute Genome Sequencing Platform"/>
            <person name="Birren B."/>
            <person name="Lander E."/>
            <person name="Galagan J."/>
            <person name="Nusbaum C."/>
            <person name="Devon K."/>
            <person name="Henn M."/>
            <person name="Jaffe D."/>
            <person name="Butler J."/>
            <person name="Alvarez P."/>
            <person name="Gnerre S."/>
            <person name="Grabherr M."/>
            <person name="Kleber M."/>
            <person name="Mauceli E."/>
            <person name="Brockman W."/>
            <person name="MacCallum I.A."/>
            <person name="Rounsley S."/>
            <person name="Young S."/>
            <person name="LaButti K."/>
            <person name="Pushparaj V."/>
            <person name="DeCaprio D."/>
            <person name="Crawford M."/>
            <person name="Koehrsen M."/>
            <person name="Engels R."/>
            <person name="Montgomery P."/>
            <person name="Pearson M."/>
            <person name="Howarth C."/>
            <person name="Larson L."/>
            <person name="Luoma S."/>
            <person name="White J."/>
            <person name="Kodira C."/>
            <person name="Zeng Q."/>
            <person name="O'Leary S."/>
            <person name="Yandava C."/>
            <person name="Alvarado L."/>
            <person name="Wirth D."/>
            <person name="Volkman S."/>
            <person name="Hartl D."/>
        </authorList>
    </citation>
    <scope>NUCLEOTIDE SEQUENCE [LARGE SCALE GENOMIC DNA]</scope>
</reference>
<dbReference type="GO" id="GO:0046820">
    <property type="term" value="F:4-amino-4-deoxychorismate synthase activity"/>
    <property type="evidence" value="ECO:0007669"/>
    <property type="project" value="TreeGrafter"/>
</dbReference>
<dbReference type="SUPFAM" id="SSF56322">
    <property type="entry name" value="ADC synthase"/>
    <property type="match status" value="1"/>
</dbReference>
<evidence type="ECO:0000313" key="3">
    <source>
        <dbReference type="EMBL" id="KOB87312.1"/>
    </source>
</evidence>
<dbReference type="PANTHER" id="PTHR11236">
    <property type="entry name" value="AMINOBENZOATE/ANTHRANILATE SYNTHASE"/>
    <property type="match status" value="1"/>
</dbReference>
<dbReference type="Pfam" id="PF00425">
    <property type="entry name" value="Chorismate_bind"/>
    <property type="match status" value="2"/>
</dbReference>
<name>A0A0L7M3A1_PLAF4</name>
<dbReference type="AlphaFoldDB" id="A0A0L7M3A1"/>
<dbReference type="GO" id="GO:0005737">
    <property type="term" value="C:cytoplasm"/>
    <property type="evidence" value="ECO:0007669"/>
    <property type="project" value="TreeGrafter"/>
</dbReference>
<reference evidence="4" key="1">
    <citation type="submission" date="2006-09" db="EMBL/GenBank/DDBJ databases">
        <title>Annotation of Plasmodium falciparum Dd2.</title>
        <authorList>
            <consortium name="The Broad Institute Genome Sequencing Platform"/>
            <person name="Volkman S.K."/>
            <person name="Neafsey D.E."/>
            <person name="Dash A.P."/>
            <person name="Chitnis C.E."/>
            <person name="Hartl D.L."/>
            <person name="Young S.K."/>
            <person name="Zeng Q."/>
            <person name="Koehrsen M."/>
            <person name="Alvarado L."/>
            <person name="Berlin A."/>
            <person name="Borenstein D."/>
            <person name="Chapman S.B."/>
            <person name="Chen Z."/>
            <person name="Engels R."/>
            <person name="Freedman E."/>
            <person name="Gellesch M."/>
            <person name="Goldberg J."/>
            <person name="Griggs A."/>
            <person name="Gujja S."/>
            <person name="Heilman E.R."/>
            <person name="Heiman D.I."/>
            <person name="Howarth C."/>
            <person name="Jen D."/>
            <person name="Larson L."/>
            <person name="Mehta T."/>
            <person name="Neiman D."/>
            <person name="Park D."/>
            <person name="Pearson M."/>
            <person name="Roberts A."/>
            <person name="Saif S."/>
            <person name="Shea T."/>
            <person name="Shenoy N."/>
            <person name="Sisk P."/>
            <person name="Stolte C."/>
            <person name="Sykes S."/>
            <person name="Walk T."/>
            <person name="White J."/>
            <person name="Yandava C."/>
            <person name="Haas B."/>
            <person name="Henn M.R."/>
            <person name="Nusbaum C."/>
            <person name="Birren B."/>
        </authorList>
    </citation>
    <scope>NUCLEOTIDE SEQUENCE [LARGE SCALE GENOMIC DNA]</scope>
</reference>
<feature type="domain" description="Chorismate-utilising enzyme C-terminal" evidence="2">
    <location>
        <begin position="27"/>
        <end position="149"/>
    </location>
</feature>
<dbReference type="Proteomes" id="UP000054282">
    <property type="component" value="Unassembled WGS sequence"/>
</dbReference>
<sequence length="231" mass="27268">MEYLDLYNYIRNINKVSYSCFINYKRILYKEQNDNKKEISFLLKEKDNMQYLGEIQFHILSFSPEEFLRKNKDNYMYSKPIKGTCKRGKTKEEDDILKENLFNNKKERAENLMILDLTTNDFNRICDINTVQVSKLFHIESYKFVHQMCLGGIYSGCIGFLTFGGNFIFNIVIRTIIIKKNMISIGAGGAITIKSNEEDEYNEMILKFMSIAKPISLFLKEYHNTDVEYIF</sequence>
<evidence type="ECO:0000259" key="2">
    <source>
        <dbReference type="Pfam" id="PF00425"/>
    </source>
</evidence>
<gene>
    <name evidence="3" type="ORF">PFDG_02969</name>
</gene>
<dbReference type="OrthoDB" id="524799at2759"/>
<dbReference type="InterPro" id="IPR019999">
    <property type="entry name" value="Anth_synth_I-like"/>
</dbReference>
<dbReference type="KEGG" id="pfd:PFDG_02969"/>
<feature type="domain" description="Chorismate-utilising enzyme C-terminal" evidence="2">
    <location>
        <begin position="152"/>
        <end position="207"/>
    </location>
</feature>
<dbReference type="GO" id="GO:0000162">
    <property type="term" value="P:L-tryptophan biosynthetic process"/>
    <property type="evidence" value="ECO:0007669"/>
    <property type="project" value="TreeGrafter"/>
</dbReference>
<dbReference type="EMBL" id="DS016513">
    <property type="protein sequence ID" value="KOB87312.1"/>
    <property type="molecule type" value="Genomic_DNA"/>
</dbReference>
<evidence type="ECO:0000256" key="1">
    <source>
        <dbReference type="SAM" id="Phobius"/>
    </source>
</evidence>
<keyword evidence="1" id="KW-0812">Transmembrane</keyword>
<keyword evidence="1" id="KW-0472">Membrane</keyword>
<dbReference type="InterPro" id="IPR005801">
    <property type="entry name" value="ADC_synthase"/>
</dbReference>
<dbReference type="GO" id="GO:0008153">
    <property type="term" value="P:4-aminobenzoate biosynthetic process"/>
    <property type="evidence" value="ECO:0007669"/>
    <property type="project" value="TreeGrafter"/>
</dbReference>